<dbReference type="AlphaFoldDB" id="A0A4U0W9H3"/>
<proteinExistence type="predicted"/>
<gene>
    <name evidence="2" type="ORF">B0A49_09134</name>
</gene>
<comment type="caution">
    <text evidence="2">The sequence shown here is derived from an EMBL/GenBank/DDBJ whole genome shotgun (WGS) entry which is preliminary data.</text>
</comment>
<dbReference type="InterPro" id="IPR054707">
    <property type="entry name" value="DhpH_subs-bd"/>
</dbReference>
<dbReference type="SUPFAM" id="SSF51905">
    <property type="entry name" value="FAD/NAD(P)-binding domain"/>
    <property type="match status" value="1"/>
</dbReference>
<dbReference type="SUPFAM" id="SSF54373">
    <property type="entry name" value="FAD-linked reductases, C-terminal domain"/>
    <property type="match status" value="1"/>
</dbReference>
<dbReference type="STRING" id="331657.A0A4U0W9H3"/>
<evidence type="ECO:0000313" key="3">
    <source>
        <dbReference type="Proteomes" id="UP000308768"/>
    </source>
</evidence>
<dbReference type="Gene3D" id="3.50.50.60">
    <property type="entry name" value="FAD/NAD(P)-binding domain"/>
    <property type="match status" value="1"/>
</dbReference>
<sequence length="414" mass="45854">MASKPMNVVVVRSLPSASFSPFPRHSYQPHFLLQIGGSLGGLMHGIVLKRLGHTVRILERNPSPLLHNQGAGVVAGNDTQDFFQHHDLTHRPLAVTSHLRHYLDVKGNEIHREEYAQQMTSWDLLYYVLRANFDRVESGYCSLPPVQDGEGKATYQYGHTVTALHDLGSDAGVELSFHDRSSTVRKLLQPDVERKYVGYVAWRGTVPERSLSAAATAALAEKFTFFHALGVQILAYLIPGPDGAVEPGKRLMNWVWYVNYAAGSAAYRELMTDVDGKTHAVTLPVGKMAPRVWEKQKAVAAATLPPQFAEIVAKTEQPFIQAITDVLSPSNTYLDGRVLLVGDALAGFRPHTAASTSQAAYDALMLDAMLRGEMSRQEWAARTMEYARRVQRRGVEMGERSQFGRHPYAGTYPG</sequence>
<dbReference type="PANTHER" id="PTHR47469">
    <property type="entry name" value="MONOOXYGENASE-LIKE"/>
    <property type="match status" value="1"/>
</dbReference>
<protein>
    <recommendedName>
        <fullName evidence="1">2,6-dihydroxypyridine 3-monooxygenase substrate binding domain-containing protein</fullName>
    </recommendedName>
</protein>
<dbReference type="EMBL" id="NAJN01002008">
    <property type="protein sequence ID" value="TKA58988.1"/>
    <property type="molecule type" value="Genomic_DNA"/>
</dbReference>
<reference evidence="2 3" key="1">
    <citation type="submission" date="2017-03" db="EMBL/GenBank/DDBJ databases">
        <title>Genomes of endolithic fungi from Antarctica.</title>
        <authorList>
            <person name="Coleine C."/>
            <person name="Masonjones S."/>
            <person name="Stajich J.E."/>
        </authorList>
    </citation>
    <scope>NUCLEOTIDE SEQUENCE [LARGE SCALE GENOMIC DNA]</scope>
    <source>
        <strain evidence="2 3">CCFEE 5187</strain>
    </source>
</reference>
<dbReference type="Gene3D" id="3.30.9.60">
    <property type="match status" value="1"/>
</dbReference>
<dbReference type="Proteomes" id="UP000308768">
    <property type="component" value="Unassembled WGS sequence"/>
</dbReference>
<evidence type="ECO:0000259" key="1">
    <source>
        <dbReference type="Pfam" id="PF22607"/>
    </source>
</evidence>
<organism evidence="2 3">
    <name type="scientific">Cryomyces minteri</name>
    <dbReference type="NCBI Taxonomy" id="331657"/>
    <lineage>
        <taxon>Eukaryota</taxon>
        <taxon>Fungi</taxon>
        <taxon>Dikarya</taxon>
        <taxon>Ascomycota</taxon>
        <taxon>Pezizomycotina</taxon>
        <taxon>Dothideomycetes</taxon>
        <taxon>Dothideomycetes incertae sedis</taxon>
        <taxon>Cryomyces</taxon>
    </lineage>
</organism>
<feature type="domain" description="2,6-dihydroxypyridine 3-monooxygenase substrate binding" evidence="1">
    <location>
        <begin position="196"/>
        <end position="325"/>
    </location>
</feature>
<accession>A0A4U0W9H3</accession>
<dbReference type="OrthoDB" id="16820at2759"/>
<dbReference type="InterPro" id="IPR053212">
    <property type="entry name" value="DHP_3-monooxygenase"/>
</dbReference>
<dbReference type="PANTHER" id="PTHR47469:SF2">
    <property type="entry name" value="OS06G0597600 PROTEIN"/>
    <property type="match status" value="1"/>
</dbReference>
<dbReference type="InterPro" id="IPR036188">
    <property type="entry name" value="FAD/NAD-bd_sf"/>
</dbReference>
<evidence type="ECO:0000313" key="2">
    <source>
        <dbReference type="EMBL" id="TKA58988.1"/>
    </source>
</evidence>
<dbReference type="Pfam" id="PF22607">
    <property type="entry name" value="FAD_binding-like"/>
    <property type="match status" value="1"/>
</dbReference>
<name>A0A4U0W9H3_9PEZI</name>
<keyword evidence="3" id="KW-1185">Reference proteome</keyword>